<dbReference type="Gene3D" id="3.40.630.30">
    <property type="match status" value="1"/>
</dbReference>
<proteinExistence type="predicted"/>
<evidence type="ECO:0000259" key="3">
    <source>
        <dbReference type="PROSITE" id="PS51186"/>
    </source>
</evidence>
<feature type="domain" description="N-acetyltransferase" evidence="3">
    <location>
        <begin position="35"/>
        <end position="185"/>
    </location>
</feature>
<dbReference type="PANTHER" id="PTHR43877:SF2">
    <property type="entry name" value="AMINOALKYLPHOSPHONATE N-ACETYLTRANSFERASE-RELATED"/>
    <property type="match status" value="1"/>
</dbReference>
<name>A0A8J3IYR7_9CHLR</name>
<dbReference type="InterPro" id="IPR000182">
    <property type="entry name" value="GNAT_dom"/>
</dbReference>
<organism evidence="4 5">
    <name type="scientific">Reticulibacter mediterranei</name>
    <dbReference type="NCBI Taxonomy" id="2778369"/>
    <lineage>
        <taxon>Bacteria</taxon>
        <taxon>Bacillati</taxon>
        <taxon>Chloroflexota</taxon>
        <taxon>Ktedonobacteria</taxon>
        <taxon>Ktedonobacterales</taxon>
        <taxon>Reticulibacteraceae</taxon>
        <taxon>Reticulibacter</taxon>
    </lineage>
</organism>
<dbReference type="PANTHER" id="PTHR43877">
    <property type="entry name" value="AMINOALKYLPHOSPHONATE N-ACETYLTRANSFERASE-RELATED-RELATED"/>
    <property type="match status" value="1"/>
</dbReference>
<dbReference type="InterPro" id="IPR050832">
    <property type="entry name" value="Bact_Acetyltransf"/>
</dbReference>
<keyword evidence="1" id="KW-0808">Transferase</keyword>
<dbReference type="PROSITE" id="PS51186">
    <property type="entry name" value="GNAT"/>
    <property type="match status" value="1"/>
</dbReference>
<evidence type="ECO:0000313" key="4">
    <source>
        <dbReference type="EMBL" id="GHO97686.1"/>
    </source>
</evidence>
<keyword evidence="5" id="KW-1185">Reference proteome</keyword>
<protein>
    <recommendedName>
        <fullName evidence="3">N-acetyltransferase domain-containing protein</fullName>
    </recommendedName>
</protein>
<dbReference type="Proteomes" id="UP000597444">
    <property type="component" value="Unassembled WGS sequence"/>
</dbReference>
<gene>
    <name evidence="4" type="ORF">KSF_077340</name>
</gene>
<comment type="caution">
    <text evidence="4">The sequence shown here is derived from an EMBL/GenBank/DDBJ whole genome shotgun (WGS) entry which is preliminary data.</text>
</comment>
<dbReference type="InterPro" id="IPR016181">
    <property type="entry name" value="Acyl_CoA_acyltransferase"/>
</dbReference>
<evidence type="ECO:0000256" key="1">
    <source>
        <dbReference type="ARBA" id="ARBA00022679"/>
    </source>
</evidence>
<evidence type="ECO:0000313" key="5">
    <source>
        <dbReference type="Proteomes" id="UP000597444"/>
    </source>
</evidence>
<dbReference type="EMBL" id="BNJK01000002">
    <property type="protein sequence ID" value="GHO97686.1"/>
    <property type="molecule type" value="Genomic_DNA"/>
</dbReference>
<reference evidence="4" key="1">
    <citation type="submission" date="2020-10" db="EMBL/GenBank/DDBJ databases">
        <title>Taxonomic study of unclassified bacteria belonging to the class Ktedonobacteria.</title>
        <authorList>
            <person name="Yabe S."/>
            <person name="Wang C.M."/>
            <person name="Zheng Y."/>
            <person name="Sakai Y."/>
            <person name="Cavaletti L."/>
            <person name="Monciardini P."/>
            <person name="Donadio S."/>
        </authorList>
    </citation>
    <scope>NUCLEOTIDE SEQUENCE</scope>
    <source>
        <strain evidence="4">ID150040</strain>
    </source>
</reference>
<dbReference type="AlphaFoldDB" id="A0A8J3IYR7"/>
<evidence type="ECO:0000256" key="2">
    <source>
        <dbReference type="ARBA" id="ARBA00023315"/>
    </source>
</evidence>
<dbReference type="Pfam" id="PF00583">
    <property type="entry name" value="Acetyltransf_1"/>
    <property type="match status" value="1"/>
</dbReference>
<sequence>MVSFVLETVIRFTHVSQGDPEKRRIQHQEGDYMEPIIMQARVRDAETILKLQYLCYQTQAALYNDYTLPPLTESLTALLFEYDTHSILVARLGEEVVGSVRGQLREGTCHIGRLIVHPRLQGHGLGTRLMYAIEGHFHSATRYELFTGYRSERNLHLYHKLGYTRFREETVSPQLRFVYLEKQISHHIIYEVEKERTR</sequence>
<dbReference type="GO" id="GO:0016747">
    <property type="term" value="F:acyltransferase activity, transferring groups other than amino-acyl groups"/>
    <property type="evidence" value="ECO:0007669"/>
    <property type="project" value="InterPro"/>
</dbReference>
<dbReference type="SUPFAM" id="SSF55729">
    <property type="entry name" value="Acyl-CoA N-acyltransferases (Nat)"/>
    <property type="match status" value="1"/>
</dbReference>
<keyword evidence="2" id="KW-0012">Acyltransferase</keyword>
<accession>A0A8J3IYR7</accession>
<dbReference type="CDD" id="cd04301">
    <property type="entry name" value="NAT_SF"/>
    <property type="match status" value="1"/>
</dbReference>